<feature type="compositionally biased region" description="Low complexity" evidence="1">
    <location>
        <begin position="253"/>
        <end position="266"/>
    </location>
</feature>
<feature type="region of interest" description="Disordered" evidence="1">
    <location>
        <begin position="187"/>
        <end position="221"/>
    </location>
</feature>
<evidence type="ECO:0000256" key="1">
    <source>
        <dbReference type="SAM" id="MobiDB-lite"/>
    </source>
</evidence>
<name>A0A830H9H5_9CHLO</name>
<reference evidence="2" key="1">
    <citation type="submission" date="2020-10" db="EMBL/GenBank/DDBJ databases">
        <title>Unveiling of a novel bifunctional photoreceptor, Dualchrome1, isolated from a cosmopolitan green alga.</title>
        <authorList>
            <person name="Suzuki S."/>
            <person name="Kawachi M."/>
        </authorList>
    </citation>
    <scope>NUCLEOTIDE SEQUENCE</scope>
    <source>
        <strain evidence="2">NIES 2893</strain>
    </source>
</reference>
<organism evidence="2 3">
    <name type="scientific">Pycnococcus provasolii</name>
    <dbReference type="NCBI Taxonomy" id="41880"/>
    <lineage>
        <taxon>Eukaryota</taxon>
        <taxon>Viridiplantae</taxon>
        <taxon>Chlorophyta</taxon>
        <taxon>Pseudoscourfieldiophyceae</taxon>
        <taxon>Pseudoscourfieldiales</taxon>
        <taxon>Pycnococcaceae</taxon>
        <taxon>Pycnococcus</taxon>
    </lineage>
</organism>
<evidence type="ECO:0000313" key="2">
    <source>
        <dbReference type="EMBL" id="GHP02109.1"/>
    </source>
</evidence>
<comment type="caution">
    <text evidence="2">The sequence shown here is derived from an EMBL/GenBank/DDBJ whole genome shotgun (WGS) entry which is preliminary data.</text>
</comment>
<gene>
    <name evidence="2" type="ORF">PPROV_000086500</name>
</gene>
<feature type="compositionally biased region" description="Low complexity" evidence="1">
    <location>
        <begin position="196"/>
        <end position="206"/>
    </location>
</feature>
<dbReference type="AlphaFoldDB" id="A0A830H9H5"/>
<keyword evidence="3" id="KW-1185">Reference proteome</keyword>
<sequence length="471" mass="48513">MNMVVKKSCSRMMMTTSPLMMMMKKKCLSCMLVVTFVIALHHHRVALVRAQSSFDGMVVDDSPTGGTINMTAAMEQSSSSGGMTWQERMALARQTIASRFQREGADTTATVGGFTNETMTDEELKAAAEAAGVTSAVAPAAAAGALAALSGANLNNAQRLLRAGAVAGAGVGLTGYNMKRIEAKQAAEAESTGYGSTRTYPQYTSYTPPPPPPSAPPVVVPPSSSSSSYYYYYTPPSPTGSYQSVTTTMSPPAGGTASKTTATGSGDDVDPTTDAGMRQWAMERWQRLQGVVQNGGANDGSEDDVATNALRAESASSSADEMALYTAALAFASQVCPPPGDPNHNQCMDDTVAAYKAPVDGVSAEGALTPPGGGGDAAKSLTGNGGSGGGRKTLLTGEPCQIPFLDDAGRTHNDCMDLGEAVQACKTLSGEWAACAPRDGTFAMESSASVRATTVSLLATSVFTAMAWLAI</sequence>
<protein>
    <submittedName>
        <fullName evidence="2">Uncharacterized protein</fullName>
    </submittedName>
</protein>
<feature type="compositionally biased region" description="Pro residues" evidence="1">
    <location>
        <begin position="207"/>
        <end position="220"/>
    </location>
</feature>
<feature type="region of interest" description="Disordered" evidence="1">
    <location>
        <begin position="240"/>
        <end position="274"/>
    </location>
</feature>
<dbReference type="EMBL" id="BNJQ01000002">
    <property type="protein sequence ID" value="GHP02109.1"/>
    <property type="molecule type" value="Genomic_DNA"/>
</dbReference>
<dbReference type="Proteomes" id="UP000660262">
    <property type="component" value="Unassembled WGS sequence"/>
</dbReference>
<proteinExistence type="predicted"/>
<evidence type="ECO:0000313" key="3">
    <source>
        <dbReference type="Proteomes" id="UP000660262"/>
    </source>
</evidence>
<accession>A0A830H9H5</accession>
<feature type="region of interest" description="Disordered" evidence="1">
    <location>
        <begin position="364"/>
        <end position="392"/>
    </location>
</feature>